<dbReference type="EMBL" id="JQCL01000103">
    <property type="protein sequence ID" value="KRO07542.1"/>
    <property type="molecule type" value="Genomic_DNA"/>
</dbReference>
<dbReference type="PATRIC" id="fig|942150.3.peg.1513"/>
<keyword evidence="2" id="KW-1185">Reference proteome</keyword>
<accession>A0A0R2M241</accession>
<dbReference type="STRING" id="942150.IV64_GL001469"/>
<evidence type="ECO:0000313" key="2">
    <source>
        <dbReference type="Proteomes" id="UP000051783"/>
    </source>
</evidence>
<dbReference type="RefSeq" id="WP_057707786.1">
    <property type="nucleotide sequence ID" value="NZ_JQCL01000103.1"/>
</dbReference>
<reference evidence="1 2" key="1">
    <citation type="journal article" date="2015" name="Genome Announc.">
        <title>Expanding the biotechnology potential of lactobacilli through comparative genomics of 213 strains and associated genera.</title>
        <authorList>
            <person name="Sun Z."/>
            <person name="Harris H.M."/>
            <person name="McCann A."/>
            <person name="Guo C."/>
            <person name="Argimon S."/>
            <person name="Zhang W."/>
            <person name="Yang X."/>
            <person name="Jeffery I.B."/>
            <person name="Cooney J.C."/>
            <person name="Kagawa T.F."/>
            <person name="Liu W."/>
            <person name="Song Y."/>
            <person name="Salvetti E."/>
            <person name="Wrobel A."/>
            <person name="Rasinkangas P."/>
            <person name="Parkhill J."/>
            <person name="Rea M.C."/>
            <person name="O'Sullivan O."/>
            <person name="Ritari J."/>
            <person name="Douillard F.P."/>
            <person name="Paul Ross R."/>
            <person name="Yang R."/>
            <person name="Briner A.E."/>
            <person name="Felis G.E."/>
            <person name="de Vos W.M."/>
            <person name="Barrangou R."/>
            <person name="Klaenhammer T.R."/>
            <person name="Caufield P.W."/>
            <person name="Cui Y."/>
            <person name="Zhang H."/>
            <person name="O'Toole P.W."/>
        </authorList>
    </citation>
    <scope>NUCLEOTIDE SEQUENCE [LARGE SCALE GENOMIC DNA]</scope>
    <source>
        <strain evidence="1 2">LMG 26013</strain>
    </source>
</reference>
<proteinExistence type="predicted"/>
<protein>
    <submittedName>
        <fullName evidence="1">Uncharacterized protein</fullName>
    </submittedName>
</protein>
<dbReference type="Proteomes" id="UP000051783">
    <property type="component" value="Unassembled WGS sequence"/>
</dbReference>
<gene>
    <name evidence="1" type="ORF">IV64_GL001469</name>
</gene>
<dbReference type="OrthoDB" id="2313237at2"/>
<comment type="caution">
    <text evidence="1">The sequence shown here is derived from an EMBL/GenBank/DDBJ whole genome shotgun (WGS) entry which is preliminary data.</text>
</comment>
<evidence type="ECO:0000313" key="1">
    <source>
        <dbReference type="EMBL" id="KRO07542.1"/>
    </source>
</evidence>
<sequence length="73" mass="8057">MNKSQSRLNHAKTTINATLVQLDYLQELTNRVTMTPKQRDAISQQIHNIKVNTADAVTDLDTANVVPLVGQAV</sequence>
<dbReference type="AlphaFoldDB" id="A0A0R2M241"/>
<organism evidence="1 2">
    <name type="scientific">Lactiplantibacillus xiangfangensis</name>
    <dbReference type="NCBI Taxonomy" id="942150"/>
    <lineage>
        <taxon>Bacteria</taxon>
        <taxon>Bacillati</taxon>
        <taxon>Bacillota</taxon>
        <taxon>Bacilli</taxon>
        <taxon>Lactobacillales</taxon>
        <taxon>Lactobacillaceae</taxon>
        <taxon>Lactiplantibacillus</taxon>
    </lineage>
</organism>
<name>A0A0R2M241_9LACO</name>